<dbReference type="OrthoDB" id="6513510at2759"/>
<dbReference type="GO" id="GO:0003824">
    <property type="term" value="F:catalytic activity"/>
    <property type="evidence" value="ECO:0007669"/>
    <property type="project" value="InterPro"/>
</dbReference>
<feature type="domain" description="Endonuclease/exonuclease/phosphatase" evidence="2">
    <location>
        <begin position="136"/>
        <end position="245"/>
    </location>
</feature>
<dbReference type="Pfam" id="PF14529">
    <property type="entry name" value="Exo_endo_phos_2"/>
    <property type="match status" value="1"/>
</dbReference>
<dbReference type="Proteomes" id="UP000499080">
    <property type="component" value="Unassembled WGS sequence"/>
</dbReference>
<evidence type="ECO:0000313" key="3">
    <source>
        <dbReference type="EMBL" id="GBM35023.1"/>
    </source>
</evidence>
<dbReference type="AlphaFoldDB" id="A0A4Y2F0X9"/>
<evidence type="ECO:0000313" key="4">
    <source>
        <dbReference type="Proteomes" id="UP000499080"/>
    </source>
</evidence>
<dbReference type="SUPFAM" id="SSF56219">
    <property type="entry name" value="DNase I-like"/>
    <property type="match status" value="1"/>
</dbReference>
<keyword evidence="4" id="KW-1185">Reference proteome</keyword>
<feature type="region of interest" description="Disordered" evidence="1">
    <location>
        <begin position="307"/>
        <end position="327"/>
    </location>
</feature>
<dbReference type="InterPro" id="IPR005135">
    <property type="entry name" value="Endo/exonuclease/phosphatase"/>
</dbReference>
<proteinExistence type="predicted"/>
<reference evidence="3 4" key="1">
    <citation type="journal article" date="2019" name="Sci. Rep.">
        <title>Orb-weaving spider Araneus ventricosus genome elucidates the spidroin gene catalogue.</title>
        <authorList>
            <person name="Kono N."/>
            <person name="Nakamura H."/>
            <person name="Ohtoshi R."/>
            <person name="Moran D.A.P."/>
            <person name="Shinohara A."/>
            <person name="Yoshida Y."/>
            <person name="Fujiwara M."/>
            <person name="Mori M."/>
            <person name="Tomita M."/>
            <person name="Arakawa K."/>
        </authorList>
    </citation>
    <scope>NUCLEOTIDE SEQUENCE [LARGE SCALE GENOMIC DNA]</scope>
</reference>
<evidence type="ECO:0000259" key="2">
    <source>
        <dbReference type="Pfam" id="PF14529"/>
    </source>
</evidence>
<dbReference type="InterPro" id="IPR036691">
    <property type="entry name" value="Endo/exonu/phosph_ase_sf"/>
</dbReference>
<name>A0A4Y2F0X9_ARAVE</name>
<sequence>MNSRRFPSPRKLLWELRFTTQTPSLTLARPKIRLARIEPTKPAGAGVVRTNSYTKAVKSSGFQTTQTDERITKVFVPPLVKLKPVTVRSLQAQKASSAEKSNVSLPKDKLYTRMKKVPNPKNGGRCCCTDHLHSLITVCNLYIPPNQHVAQSELNNLINQLPTPFVFIGDLNGHCPIWGSPDTNSRRLQIEQLITDFNLCLLNSDQETYFHQPTGTFHSIDLAICSPFIFPFFDLTIDNSDHFPLILNDNRYHTTISWQPPKYAFAKVDWTNFALFATITSYMVQNIPIDEAIQNVTKLINDAAETSIPKQNTSRKKQSKPWWNQDCQQASKRQKKKDWNIFRRYPTVTNLIVFKKARAESRRIQRRSRRISWINYISSISSTISSRELWQKVKKASCASFSKGICTTC</sequence>
<gene>
    <name evidence="3" type="ORF">AVEN_240379_1</name>
</gene>
<organism evidence="3 4">
    <name type="scientific">Araneus ventricosus</name>
    <name type="common">Orbweaver spider</name>
    <name type="synonym">Epeira ventricosa</name>
    <dbReference type="NCBI Taxonomy" id="182803"/>
    <lineage>
        <taxon>Eukaryota</taxon>
        <taxon>Metazoa</taxon>
        <taxon>Ecdysozoa</taxon>
        <taxon>Arthropoda</taxon>
        <taxon>Chelicerata</taxon>
        <taxon>Arachnida</taxon>
        <taxon>Araneae</taxon>
        <taxon>Araneomorphae</taxon>
        <taxon>Entelegynae</taxon>
        <taxon>Araneoidea</taxon>
        <taxon>Araneidae</taxon>
        <taxon>Araneus</taxon>
    </lineage>
</organism>
<dbReference type="PANTHER" id="PTHR33273:SF4">
    <property type="entry name" value="ENDONUCLEASE_EXONUCLEASE_PHOSPHATASE DOMAIN-CONTAINING PROTEIN"/>
    <property type="match status" value="1"/>
</dbReference>
<evidence type="ECO:0000256" key="1">
    <source>
        <dbReference type="SAM" id="MobiDB-lite"/>
    </source>
</evidence>
<dbReference type="EMBL" id="BGPR01000773">
    <property type="protein sequence ID" value="GBM35023.1"/>
    <property type="molecule type" value="Genomic_DNA"/>
</dbReference>
<protein>
    <recommendedName>
        <fullName evidence="2">Endonuclease/exonuclease/phosphatase domain-containing protein</fullName>
    </recommendedName>
</protein>
<dbReference type="PANTHER" id="PTHR33273">
    <property type="entry name" value="DOMAIN-CONTAINING PROTEIN, PUTATIVE-RELATED"/>
    <property type="match status" value="1"/>
</dbReference>
<dbReference type="Gene3D" id="3.60.10.10">
    <property type="entry name" value="Endonuclease/exonuclease/phosphatase"/>
    <property type="match status" value="1"/>
</dbReference>
<comment type="caution">
    <text evidence="3">The sequence shown here is derived from an EMBL/GenBank/DDBJ whole genome shotgun (WGS) entry which is preliminary data.</text>
</comment>
<accession>A0A4Y2F0X9</accession>